<dbReference type="RefSeq" id="WP_234271362.1">
    <property type="nucleotide sequence ID" value="NZ_JABFTX010000004.1"/>
</dbReference>
<accession>A0ABS9A7K7</accession>
<keyword evidence="4" id="KW-1185">Reference proteome</keyword>
<protein>
    <submittedName>
        <fullName evidence="3">Poly-beta-1,6 N-acetyl-D-glucosamine export porin PgaA</fullName>
    </submittedName>
</protein>
<dbReference type="EMBL" id="JABFTX010000004">
    <property type="protein sequence ID" value="MCE8004812.1"/>
    <property type="molecule type" value="Genomic_DNA"/>
</dbReference>
<feature type="signal peptide" evidence="1">
    <location>
        <begin position="1"/>
        <end position="23"/>
    </location>
</feature>
<dbReference type="Gene3D" id="1.25.40.10">
    <property type="entry name" value="Tetratricopeptide repeat domain"/>
    <property type="match status" value="3"/>
</dbReference>
<dbReference type="InterPro" id="IPR049003">
    <property type="entry name" value="PgaA_barrel"/>
</dbReference>
<feature type="chain" id="PRO_5046586223" evidence="1">
    <location>
        <begin position="24"/>
        <end position="809"/>
    </location>
</feature>
<keyword evidence="1" id="KW-0732">Signal</keyword>
<feature type="domain" description="PgaA membrane beta barrel" evidence="2">
    <location>
        <begin position="518"/>
        <end position="808"/>
    </location>
</feature>
<evidence type="ECO:0000313" key="3">
    <source>
        <dbReference type="EMBL" id="MCE8004812.1"/>
    </source>
</evidence>
<dbReference type="SUPFAM" id="SSF48452">
    <property type="entry name" value="TPR-like"/>
    <property type="match status" value="3"/>
</dbReference>
<dbReference type="InterPro" id="IPR011990">
    <property type="entry name" value="TPR-like_helical_dom_sf"/>
</dbReference>
<organism evidence="3 4">
    <name type="scientific">Billgrantia ethanolica</name>
    <dbReference type="NCBI Taxonomy" id="2733486"/>
    <lineage>
        <taxon>Bacteria</taxon>
        <taxon>Pseudomonadati</taxon>
        <taxon>Pseudomonadota</taxon>
        <taxon>Gammaproteobacteria</taxon>
        <taxon>Oceanospirillales</taxon>
        <taxon>Halomonadaceae</taxon>
        <taxon>Billgrantia</taxon>
    </lineage>
</organism>
<name>A0ABS9A7K7_9GAMM</name>
<reference evidence="3 4" key="1">
    <citation type="journal article" date="2021" name="Front. Microbiol.">
        <title>Aerobic Denitrification and Heterotrophic Sulfur Oxidation in the Genus Halomonas Revealed by Six Novel Species Characterizations and Genome-Based Analysis.</title>
        <authorList>
            <person name="Wang L."/>
            <person name="Shao Z."/>
        </authorList>
    </citation>
    <scope>NUCLEOTIDE SEQUENCE [LARGE SCALE GENOMIC DNA]</scope>
    <source>
        <strain evidence="3 4">MCCC 1A11081</strain>
    </source>
</reference>
<proteinExistence type="predicted"/>
<gene>
    <name evidence="3" type="primary">pgaA</name>
    <name evidence="3" type="ORF">HOP53_18430</name>
</gene>
<dbReference type="Pfam" id="PF21197">
    <property type="entry name" value="PgaA_barrel"/>
    <property type="match status" value="1"/>
</dbReference>
<dbReference type="Proteomes" id="UP001320168">
    <property type="component" value="Unassembled WGS sequence"/>
</dbReference>
<comment type="caution">
    <text evidence="3">The sequence shown here is derived from an EMBL/GenBank/DDBJ whole genome shotgun (WGS) entry which is preliminary data.</text>
</comment>
<dbReference type="InterPro" id="IPR023870">
    <property type="entry name" value="PGA_export_porin_PgaA"/>
</dbReference>
<evidence type="ECO:0000313" key="4">
    <source>
        <dbReference type="Proteomes" id="UP001320168"/>
    </source>
</evidence>
<dbReference type="NCBIfam" id="TIGR03939">
    <property type="entry name" value="PGA_TPR_OMP"/>
    <property type="match status" value="1"/>
</dbReference>
<sequence length="809" mass="91215">MKRLLLAVAPLCLIALHPAISFAETSIDTQRQALVQQAIDSGQWEAAIQRLDTLYSHTGDVAVRSDLIALLIRADRLDEALSVCPQCPVGTYTKSELLDLGGAARRQGNAELALSFFSQLALQDPEDPAAWLGQALAHTDLGQYALAESALSRYEMLSGTTLEAMEARGYLAAETGNVLAELQVRQALVETGPDQTNEIRALYRLALRLGASEPARRMIEQNPELFTSSDALWLRYYEGVNAIRLGIHIDDHRSIEQGLALLDQVLAAEDLHPDLERLANFDRVVALAQLRRFTQAEALSERLLHQYGHLPNYVLRARAHALDGLGRPEQAIAIYQLLIREEPERGADLSDPLYEALFFSHTDARQFREAQRLLEAWRRSEPPYRRDFTGTTHIENPNLSKVLMLDSMLEAWRGNERGALAQVDAYLAEAPANAYLWQLRGDIGRWRGWPEQAQADYRQAVSLLGPDHHDTARHGELTARLQQGNWQGTVTQVRQELDNAKPSVSKDNLEREWREQRAAELSISVEQSDGQGGGGTQASREWRSDVIFRSPRSDNGSRYFLQHRHQQGTFDEGPLRAGYAIAGFEWNLFPSQLTLAAGHGLQLNDEPHFSATLRHDFTDHLAVTLGAEYNSLTTPVRALNDDVNADRYHAALTYRRDERRSLGTEVSLTDFDDGNLRRSALGYWQERLYHRDRWLLAATGWLGGSLNDEVDASYYNPERDTYLSGELTLEYAHPLGYRRTFTQGITAGIGRYWQQGEDDDDTWSLGYHQRWELLPSVSIEYGIARQRAVYDGQAEHDTVVTATLVWRFP</sequence>
<evidence type="ECO:0000259" key="2">
    <source>
        <dbReference type="Pfam" id="PF21197"/>
    </source>
</evidence>
<evidence type="ECO:0000256" key="1">
    <source>
        <dbReference type="SAM" id="SignalP"/>
    </source>
</evidence>